<dbReference type="GeneID" id="41608531"/>
<organism evidence="2 3">
    <name type="scientific">Thermococcus indicus</name>
    <dbReference type="NCBI Taxonomy" id="2586643"/>
    <lineage>
        <taxon>Archaea</taxon>
        <taxon>Methanobacteriati</taxon>
        <taxon>Methanobacteriota</taxon>
        <taxon>Thermococci</taxon>
        <taxon>Thermococcales</taxon>
        <taxon>Thermococcaceae</taxon>
        <taxon>Thermococcus</taxon>
    </lineage>
</organism>
<proteinExistence type="predicted"/>
<dbReference type="EMBL" id="CP040846">
    <property type="protein sequence ID" value="QDA31506.1"/>
    <property type="molecule type" value="Genomic_DNA"/>
</dbReference>
<accession>A0A4Y5SKX8</accession>
<feature type="coiled-coil region" evidence="1">
    <location>
        <begin position="5"/>
        <end position="32"/>
    </location>
</feature>
<evidence type="ECO:0000313" key="3">
    <source>
        <dbReference type="Proteomes" id="UP000306007"/>
    </source>
</evidence>
<dbReference type="Proteomes" id="UP000306007">
    <property type="component" value="Chromosome"/>
</dbReference>
<gene>
    <name evidence="2" type="ORF">FH039_07715</name>
</gene>
<name>A0A4Y5SKX8_9EURY</name>
<dbReference type="InterPro" id="IPR035069">
    <property type="entry name" value="TTHA1013/TTHA0281-like"/>
</dbReference>
<dbReference type="OrthoDB" id="102582at2157"/>
<sequence length="129" mass="15037">MSESVQVIIHRIERIERELEELKLELIELKKIMPPTLETLELTGEFAGYKLKAPIHLTVEYNREEDTWCVENPELELYGCGETLTKALRDAEEVFKALIEEYVLEGEDNLDEDARKLREALLRHVEVSP</sequence>
<dbReference type="KEGG" id="tic:FH039_07715"/>
<keyword evidence="1" id="KW-0175">Coiled coil</keyword>
<reference evidence="2 3" key="1">
    <citation type="submission" date="2019-06" db="EMBL/GenBank/DDBJ databases">
        <title>Thermococcus indicus sp. nov., a Fe(III)-reducing hyperthermophilic archaeon isolated from the Onnuri vent field of the Central Indian Ocean ridge.</title>
        <authorList>
            <person name="Lim J.K."/>
            <person name="Kim Y.J."/>
            <person name="Kwon K.K."/>
        </authorList>
    </citation>
    <scope>NUCLEOTIDE SEQUENCE [LARGE SCALE GENOMIC DNA]</scope>
    <source>
        <strain evidence="2 3">IOH1</strain>
    </source>
</reference>
<protein>
    <submittedName>
        <fullName evidence="2">Uncharacterized protein</fullName>
    </submittedName>
</protein>
<dbReference type="SUPFAM" id="SSF143100">
    <property type="entry name" value="TTHA1013/TTHA0281-like"/>
    <property type="match status" value="1"/>
</dbReference>
<dbReference type="RefSeq" id="WP_139680844.1">
    <property type="nucleotide sequence ID" value="NZ_CP040846.1"/>
</dbReference>
<keyword evidence="3" id="KW-1185">Reference proteome</keyword>
<dbReference type="AlphaFoldDB" id="A0A4Y5SKX8"/>
<evidence type="ECO:0000313" key="2">
    <source>
        <dbReference type="EMBL" id="QDA31506.1"/>
    </source>
</evidence>
<evidence type="ECO:0000256" key="1">
    <source>
        <dbReference type="SAM" id="Coils"/>
    </source>
</evidence>